<dbReference type="KEGG" id="tne:Tneu_1494"/>
<gene>
    <name evidence="1" type="ordered locus">Tneu_1494</name>
</gene>
<dbReference type="OrthoDB" id="27867at2157"/>
<name>B1Y9I9_PYRNV</name>
<dbReference type="AlphaFoldDB" id="B1Y9I9"/>
<proteinExistence type="predicted"/>
<dbReference type="eggNOG" id="arCOG05594">
    <property type="taxonomic scope" value="Archaea"/>
</dbReference>
<keyword evidence="2" id="KW-1185">Reference proteome</keyword>
<evidence type="ECO:0000313" key="2">
    <source>
        <dbReference type="Proteomes" id="UP000001694"/>
    </source>
</evidence>
<organism evidence="1 2">
    <name type="scientific">Pyrobaculum neutrophilum (strain DSM 2338 / JCM 9278 / NBRC 100436 / V24Sta)</name>
    <name type="common">Thermoproteus neutrophilus</name>
    <dbReference type="NCBI Taxonomy" id="444157"/>
    <lineage>
        <taxon>Archaea</taxon>
        <taxon>Thermoproteota</taxon>
        <taxon>Thermoprotei</taxon>
        <taxon>Thermoproteales</taxon>
        <taxon>Thermoproteaceae</taxon>
        <taxon>Pyrobaculum</taxon>
    </lineage>
</organism>
<sequence>MRRVEAYLGGMAVGGCVVERPPPYLTSWLKSLGIYRERVELDERYCRYRPIALLEHLYFLKGAFETYGEFFAGDPHGGDVIAIFKVADSRLVESLRLLGIDPLETTDEKGVRKYVVVYRPRDVRRFVKLVKPVVEDPATARLLGLCTQRS</sequence>
<dbReference type="RefSeq" id="WP_012350837.1">
    <property type="nucleotide sequence ID" value="NC_010525.1"/>
</dbReference>
<dbReference type="STRING" id="444157.Tneu_1494"/>
<dbReference type="GeneID" id="6165465"/>
<dbReference type="HOGENOM" id="CLU_1840656_0_0_2"/>
<reference evidence="1" key="1">
    <citation type="submission" date="2008-03" db="EMBL/GenBank/DDBJ databases">
        <title>Complete sequence of Thermoproteus neutrophilus V24Sta.</title>
        <authorList>
            <consortium name="US DOE Joint Genome Institute"/>
            <person name="Copeland A."/>
            <person name="Lucas S."/>
            <person name="Lapidus A."/>
            <person name="Glavina del Rio T."/>
            <person name="Dalin E."/>
            <person name="Tice H."/>
            <person name="Bruce D."/>
            <person name="Goodwin L."/>
            <person name="Pitluck S."/>
            <person name="Sims D."/>
            <person name="Brettin T."/>
            <person name="Detter J.C."/>
            <person name="Han C."/>
            <person name="Kuske C.R."/>
            <person name="Schmutz J."/>
            <person name="Larimer F."/>
            <person name="Land M."/>
            <person name="Hauser L."/>
            <person name="Kyrpides N."/>
            <person name="Mikhailova N."/>
            <person name="Biddle J.F."/>
            <person name="Zhang Z."/>
            <person name="Fitz-Gibbon S.T."/>
            <person name="Lowe T.M."/>
            <person name="Saltikov C."/>
            <person name="House C.H."/>
            <person name="Richardson P."/>
        </authorList>
    </citation>
    <scope>NUCLEOTIDE SEQUENCE [LARGE SCALE GENOMIC DNA]</scope>
    <source>
        <strain evidence="1">V24Sta</strain>
    </source>
</reference>
<dbReference type="EMBL" id="CP001014">
    <property type="protein sequence ID" value="ACB40418.1"/>
    <property type="molecule type" value="Genomic_DNA"/>
</dbReference>
<evidence type="ECO:0008006" key="3">
    <source>
        <dbReference type="Google" id="ProtNLM"/>
    </source>
</evidence>
<protein>
    <recommendedName>
        <fullName evidence="3">DOD-type homing endonuclease domain-containing protein</fullName>
    </recommendedName>
</protein>
<dbReference type="PROSITE" id="PS51257">
    <property type="entry name" value="PROKAR_LIPOPROTEIN"/>
    <property type="match status" value="1"/>
</dbReference>
<accession>B1Y9I9</accession>
<dbReference type="Proteomes" id="UP000001694">
    <property type="component" value="Chromosome"/>
</dbReference>
<evidence type="ECO:0000313" key="1">
    <source>
        <dbReference type="EMBL" id="ACB40418.1"/>
    </source>
</evidence>